<protein>
    <submittedName>
        <fullName evidence="2">Uncharacterized protein</fullName>
    </submittedName>
</protein>
<evidence type="ECO:0000256" key="1">
    <source>
        <dbReference type="SAM" id="Coils"/>
    </source>
</evidence>
<reference evidence="2 3" key="1">
    <citation type="submission" date="2018-06" db="EMBL/GenBank/DDBJ databases">
        <authorList>
            <consortium name="Pathogen Informatics"/>
            <person name="Doyle S."/>
        </authorList>
    </citation>
    <scope>NUCLEOTIDE SEQUENCE [LARGE SCALE GENOMIC DNA]</scope>
    <source>
        <strain evidence="2 3">NCTC13163</strain>
    </source>
</reference>
<keyword evidence="1" id="KW-0175">Coiled coil</keyword>
<evidence type="ECO:0000313" key="3">
    <source>
        <dbReference type="Proteomes" id="UP000254060"/>
    </source>
</evidence>
<dbReference type="RefSeq" id="WP_029336170.1">
    <property type="nucleotide sequence ID" value="NZ_CP085239.1"/>
</dbReference>
<dbReference type="AlphaFoldDB" id="A0A377HGU1"/>
<evidence type="ECO:0000313" key="2">
    <source>
        <dbReference type="EMBL" id="STO53171.1"/>
    </source>
</evidence>
<accession>A0A377HGU1</accession>
<proteinExistence type="predicted"/>
<dbReference type="EMBL" id="UGGP01000002">
    <property type="protein sequence ID" value="STO53171.1"/>
    <property type="molecule type" value="Genomic_DNA"/>
</dbReference>
<organism evidence="2 3">
    <name type="scientific">Exiguobacterium aurantiacum</name>
    <dbReference type="NCBI Taxonomy" id="33987"/>
    <lineage>
        <taxon>Bacteria</taxon>
        <taxon>Bacillati</taxon>
        <taxon>Bacillota</taxon>
        <taxon>Bacilli</taxon>
        <taxon>Bacillales</taxon>
        <taxon>Bacillales Family XII. Incertae Sedis</taxon>
        <taxon>Exiguobacterium</taxon>
    </lineage>
</organism>
<dbReference type="Proteomes" id="UP000254060">
    <property type="component" value="Unassembled WGS sequence"/>
</dbReference>
<sequence>MESNETKVTSFRVSQEVKEHIQRLMEQRQISTNQLFEQLISLADKQSPDPLVVKENESLEAALNQVLALFNERATRLETQQKEHERINARYKNTIHDLEQSVIAEAERLQEEYERKVSSHEIALTQLQDQINQLIAEKRIVEDALETERVSNKEELKEQKKTVFHLEGDMKKLEDERSQLYRQNQSLMDAVDDLKARTRRLDQLEEENQKLHLEVQLLRREKETFENRLQEQVELAVLRERSTQQNKQ</sequence>
<name>A0A377HGU1_9BACL</name>
<dbReference type="STRING" id="1397694.GCA_000702585_03131"/>
<feature type="coiled-coil region" evidence="1">
    <location>
        <begin position="74"/>
        <end position="235"/>
    </location>
</feature>
<gene>
    <name evidence="2" type="ORF">NCTC13163_03152</name>
</gene>